<dbReference type="Pfam" id="PF18912">
    <property type="entry name" value="DZR_2"/>
    <property type="match status" value="1"/>
</dbReference>
<dbReference type="InterPro" id="IPR000836">
    <property type="entry name" value="PRTase_dom"/>
</dbReference>
<protein>
    <submittedName>
        <fullName evidence="4">ComF family protein</fullName>
    </submittedName>
</protein>
<feature type="domain" description="Double zinc ribbon" evidence="3">
    <location>
        <begin position="9"/>
        <end position="68"/>
    </location>
</feature>
<dbReference type="RefSeq" id="WP_249711076.1">
    <property type="nucleotide sequence ID" value="NZ_JAMFMB010000019.1"/>
</dbReference>
<evidence type="ECO:0000259" key="2">
    <source>
        <dbReference type="Pfam" id="PF00156"/>
    </source>
</evidence>
<dbReference type="Gene3D" id="3.40.50.2020">
    <property type="match status" value="1"/>
</dbReference>
<dbReference type="InterPro" id="IPR051910">
    <property type="entry name" value="ComF/GntX_DNA_util-trans"/>
</dbReference>
<evidence type="ECO:0000256" key="1">
    <source>
        <dbReference type="ARBA" id="ARBA00008007"/>
    </source>
</evidence>
<name>A0ABT0Q4U8_9RHOB</name>
<dbReference type="PANTHER" id="PTHR47505">
    <property type="entry name" value="DNA UTILIZATION PROTEIN YHGH"/>
    <property type="match status" value="1"/>
</dbReference>
<sequence length="242" mass="26348">MWAGIQTAVEMIYPPRCVSCGELVTSDFGLCGPCWRDTPLITGTICESCGLPLPGEVDGHRIECDDCMQMSRPWQDGRAALTYTGRARKMILALKHGDRPDLARPAARWMVQAAGRILQPDRLVIPVPLHWSRLLRRRYNQSALLATHVAGLKDLPTCPDMLLRTRATPKLDGKTREERAALLTDAIRVNPSHAAGLAGRDVVLVDDVMTSGATLTACTEACLSAGANHIFVLTLARVAKDA</sequence>
<dbReference type="CDD" id="cd06223">
    <property type="entry name" value="PRTases_typeI"/>
    <property type="match status" value="1"/>
</dbReference>
<evidence type="ECO:0000313" key="5">
    <source>
        <dbReference type="Proteomes" id="UP001203880"/>
    </source>
</evidence>
<comment type="similarity">
    <text evidence="1">Belongs to the ComF/GntX family.</text>
</comment>
<gene>
    <name evidence="4" type="ORF">M3P21_14975</name>
</gene>
<dbReference type="InterPro" id="IPR029057">
    <property type="entry name" value="PRTase-like"/>
</dbReference>
<dbReference type="Pfam" id="PF00156">
    <property type="entry name" value="Pribosyltran"/>
    <property type="match status" value="1"/>
</dbReference>
<evidence type="ECO:0000313" key="4">
    <source>
        <dbReference type="EMBL" id="MCL6284835.1"/>
    </source>
</evidence>
<comment type="caution">
    <text evidence="4">The sequence shown here is derived from an EMBL/GenBank/DDBJ whole genome shotgun (WGS) entry which is preliminary data.</text>
</comment>
<dbReference type="Proteomes" id="UP001203880">
    <property type="component" value="Unassembled WGS sequence"/>
</dbReference>
<evidence type="ECO:0000259" key="3">
    <source>
        <dbReference type="Pfam" id="PF18912"/>
    </source>
</evidence>
<dbReference type="InterPro" id="IPR044005">
    <property type="entry name" value="DZR_2"/>
</dbReference>
<accession>A0ABT0Q4U8</accession>
<organism evidence="4 5">
    <name type="scientific">Ruegeria spongiae</name>
    <dbReference type="NCBI Taxonomy" id="2942209"/>
    <lineage>
        <taxon>Bacteria</taxon>
        <taxon>Pseudomonadati</taxon>
        <taxon>Pseudomonadota</taxon>
        <taxon>Alphaproteobacteria</taxon>
        <taxon>Rhodobacterales</taxon>
        <taxon>Roseobacteraceae</taxon>
        <taxon>Ruegeria</taxon>
    </lineage>
</organism>
<dbReference type="SUPFAM" id="SSF53271">
    <property type="entry name" value="PRTase-like"/>
    <property type="match status" value="1"/>
</dbReference>
<keyword evidence="5" id="KW-1185">Reference proteome</keyword>
<feature type="domain" description="Phosphoribosyltransferase" evidence="2">
    <location>
        <begin position="184"/>
        <end position="237"/>
    </location>
</feature>
<reference evidence="4" key="1">
    <citation type="submission" date="2022-05" db="EMBL/GenBank/DDBJ databases">
        <authorList>
            <person name="Park J.-S."/>
        </authorList>
    </citation>
    <scope>NUCLEOTIDE SEQUENCE</scope>
    <source>
        <strain evidence="4">2012CJ41-6</strain>
    </source>
</reference>
<dbReference type="EMBL" id="JAMFMB010000019">
    <property type="protein sequence ID" value="MCL6284835.1"/>
    <property type="molecule type" value="Genomic_DNA"/>
</dbReference>
<dbReference type="PANTHER" id="PTHR47505:SF1">
    <property type="entry name" value="DNA UTILIZATION PROTEIN YHGH"/>
    <property type="match status" value="1"/>
</dbReference>
<proteinExistence type="inferred from homology"/>